<feature type="transmembrane region" description="Helical" evidence="6">
    <location>
        <begin position="589"/>
        <end position="608"/>
    </location>
</feature>
<evidence type="ECO:0000313" key="7">
    <source>
        <dbReference type="EMBL" id="MCP9612312.1"/>
    </source>
</evidence>
<evidence type="ECO:0000256" key="3">
    <source>
        <dbReference type="ARBA" id="ARBA00022692"/>
    </source>
</evidence>
<dbReference type="InterPro" id="IPR005495">
    <property type="entry name" value="LptG/LptF_permease"/>
</dbReference>
<dbReference type="EMBL" id="JANDHW010000008">
    <property type="protein sequence ID" value="MCP9612312.1"/>
    <property type="molecule type" value="Genomic_DNA"/>
</dbReference>
<keyword evidence="8" id="KW-1185">Reference proteome</keyword>
<accession>A0ABT1MI50</accession>
<evidence type="ECO:0000256" key="5">
    <source>
        <dbReference type="ARBA" id="ARBA00023136"/>
    </source>
</evidence>
<evidence type="ECO:0000256" key="6">
    <source>
        <dbReference type="SAM" id="Phobius"/>
    </source>
</evidence>
<protein>
    <submittedName>
        <fullName evidence="7">LptF/LptG family permease</fullName>
    </submittedName>
</protein>
<keyword evidence="3 6" id="KW-0812">Transmembrane</keyword>
<proteinExistence type="predicted"/>
<feature type="transmembrane region" description="Helical" evidence="6">
    <location>
        <begin position="102"/>
        <end position="120"/>
    </location>
</feature>
<keyword evidence="4 6" id="KW-1133">Transmembrane helix</keyword>
<evidence type="ECO:0000256" key="4">
    <source>
        <dbReference type="ARBA" id="ARBA00022989"/>
    </source>
</evidence>
<feature type="transmembrane region" description="Helical" evidence="6">
    <location>
        <begin position="56"/>
        <end position="81"/>
    </location>
</feature>
<evidence type="ECO:0000256" key="2">
    <source>
        <dbReference type="ARBA" id="ARBA00022475"/>
    </source>
</evidence>
<reference evidence="7 8" key="1">
    <citation type="submission" date="2022-07" db="EMBL/GenBank/DDBJ databases">
        <title>Fecal culturing of patients with breast cancer.</title>
        <authorList>
            <person name="Teng N.M.Y."/>
            <person name="Kiu R."/>
            <person name="Evans R."/>
            <person name="Baker D.J."/>
            <person name="Zenner C."/>
            <person name="Robinson S.D."/>
            <person name="Hall L.J."/>
        </authorList>
    </citation>
    <scope>NUCLEOTIDE SEQUENCE [LARGE SCALE GENOMIC DNA]</scope>
    <source>
        <strain evidence="7 8">LH1063</strain>
    </source>
</reference>
<sequence>MFRIKRLYTFILQTFLPLFLMTFFICLFIVLMQFLWKYIDEMVGKGIELPVLLELFFYAAVTFIPMSLPLALLLASLMTFGNLGERFELLAIKAAGVSLIHIMRPLIVIISIIAVGAFFFQNDVLPKAQVKMWTLLYSVRQKSPELEIPEGVFYDGVEGYNLFVKKKNPKTGMLYNVLIYDVSKGYENMMIIASDSGILKPTPDKKYLFLTLYSGESFDNLSSNETPARTDHVPYRRETFSKKEILIPFDANFARMDENVMQNQYIGKDMKELRSSIDSMNTRIDSIGSGFGKNLQNTGYFTLYKSTTKPDDNGTLPDSLKNVASKINIDRIYSNSPLLIKQSMLDRAISRAENVKQDYEYRSLVTQDEKRILRRHQIEMHRKFTLSFACLVFFFIGAPLGAIIRKGGLGMPVVVSVMLFIFYYIIDNTGYKMARDGRWEVWEGIWLSSAVLLPLGIFLTYKAVKDSAVFNRDAYMNFFRRLIGKKEKRDITMKEYVIEEILPEKALNKIEELDRLCNTFLSENGSSRQSYIKFWTKGYDKEMIYEISGHLEHLVEYAQNTRSQEIIKILNTYPVIRHLLLYRAAPTKFAGVIFSLVLPLSIPAYFAGIRQQKQLRKELKHILAADHSLYELIVNNENDKKNEIKKNNSSPVL</sequence>
<comment type="subcellular location">
    <subcellularLocation>
        <location evidence="1">Cell membrane</location>
        <topology evidence="1">Multi-pass membrane protein</topology>
    </subcellularLocation>
</comment>
<gene>
    <name evidence="7" type="ORF">NMU02_09430</name>
</gene>
<feature type="transmembrane region" description="Helical" evidence="6">
    <location>
        <begin position="384"/>
        <end position="402"/>
    </location>
</feature>
<dbReference type="PANTHER" id="PTHR33529:SF6">
    <property type="entry name" value="YJGP_YJGQ FAMILY PERMEASE"/>
    <property type="match status" value="1"/>
</dbReference>
<evidence type="ECO:0000256" key="1">
    <source>
        <dbReference type="ARBA" id="ARBA00004651"/>
    </source>
</evidence>
<comment type="caution">
    <text evidence="7">The sequence shown here is derived from an EMBL/GenBank/DDBJ whole genome shotgun (WGS) entry which is preliminary data.</text>
</comment>
<feature type="transmembrane region" description="Helical" evidence="6">
    <location>
        <begin position="446"/>
        <end position="464"/>
    </location>
</feature>
<name>A0ABT1MI50_9BACT</name>
<dbReference type="Proteomes" id="UP001205603">
    <property type="component" value="Unassembled WGS sequence"/>
</dbReference>
<feature type="transmembrane region" description="Helical" evidence="6">
    <location>
        <begin position="409"/>
        <end position="426"/>
    </location>
</feature>
<dbReference type="Pfam" id="PF03739">
    <property type="entry name" value="LptF_LptG"/>
    <property type="match status" value="1"/>
</dbReference>
<organism evidence="7 8">
    <name type="scientific">Coprobacter tertius</name>
    <dbReference type="NCBI Taxonomy" id="2944915"/>
    <lineage>
        <taxon>Bacteria</taxon>
        <taxon>Pseudomonadati</taxon>
        <taxon>Bacteroidota</taxon>
        <taxon>Bacteroidia</taxon>
        <taxon>Bacteroidales</taxon>
        <taxon>Barnesiellaceae</taxon>
        <taxon>Coprobacter</taxon>
    </lineage>
</organism>
<keyword evidence="5 6" id="KW-0472">Membrane</keyword>
<feature type="transmembrane region" description="Helical" evidence="6">
    <location>
        <begin position="7"/>
        <end position="36"/>
    </location>
</feature>
<keyword evidence="2" id="KW-1003">Cell membrane</keyword>
<dbReference type="PANTHER" id="PTHR33529">
    <property type="entry name" value="SLR0882 PROTEIN-RELATED"/>
    <property type="match status" value="1"/>
</dbReference>
<dbReference type="RefSeq" id="WP_255027601.1">
    <property type="nucleotide sequence ID" value="NZ_JANDHW010000008.1"/>
</dbReference>
<evidence type="ECO:0000313" key="8">
    <source>
        <dbReference type="Proteomes" id="UP001205603"/>
    </source>
</evidence>